<organism evidence="3 4">
    <name type="scientific">Methylomonas koyamae</name>
    <dbReference type="NCBI Taxonomy" id="702114"/>
    <lineage>
        <taxon>Bacteria</taxon>
        <taxon>Pseudomonadati</taxon>
        <taxon>Pseudomonadota</taxon>
        <taxon>Gammaproteobacteria</taxon>
        <taxon>Methylococcales</taxon>
        <taxon>Methylococcaceae</taxon>
        <taxon>Methylomonas</taxon>
    </lineage>
</organism>
<dbReference type="Proteomes" id="UP000077628">
    <property type="component" value="Unassembled WGS sequence"/>
</dbReference>
<evidence type="ECO:0000256" key="1">
    <source>
        <dbReference type="ARBA" id="ARBA00022842"/>
    </source>
</evidence>
<dbReference type="EMBL" id="LUUK01000078">
    <property type="protein sequence ID" value="OAI22426.1"/>
    <property type="molecule type" value="Genomic_DNA"/>
</dbReference>
<evidence type="ECO:0000259" key="2">
    <source>
        <dbReference type="Pfam" id="PF12804"/>
    </source>
</evidence>
<dbReference type="SUPFAM" id="SSF53448">
    <property type="entry name" value="Nucleotide-diphospho-sugar transferases"/>
    <property type="match status" value="1"/>
</dbReference>
<dbReference type="RefSeq" id="WP_064026390.1">
    <property type="nucleotide sequence ID" value="NZ_LUUK01000078.1"/>
</dbReference>
<accession>A0A177NWL1</accession>
<dbReference type="PANTHER" id="PTHR43777:SF1">
    <property type="entry name" value="MOLYBDENUM COFACTOR CYTIDYLYLTRANSFERASE"/>
    <property type="match status" value="1"/>
</dbReference>
<feature type="domain" description="MobA-like NTP transferase" evidence="2">
    <location>
        <begin position="6"/>
        <end position="165"/>
    </location>
</feature>
<evidence type="ECO:0000313" key="4">
    <source>
        <dbReference type="Proteomes" id="UP000077628"/>
    </source>
</evidence>
<evidence type="ECO:0000313" key="3">
    <source>
        <dbReference type="EMBL" id="OAI22426.1"/>
    </source>
</evidence>
<comment type="caution">
    <text evidence="3">The sequence shown here is derived from an EMBL/GenBank/DDBJ whole genome shotgun (WGS) entry which is preliminary data.</text>
</comment>
<dbReference type="STRING" id="702114.A1355_02110"/>
<dbReference type="AlphaFoldDB" id="A0A177NWL1"/>
<dbReference type="InterPro" id="IPR025877">
    <property type="entry name" value="MobA-like_NTP_Trfase"/>
</dbReference>
<dbReference type="Gene3D" id="3.90.550.10">
    <property type="entry name" value="Spore Coat Polysaccharide Biosynthesis Protein SpsA, Chain A"/>
    <property type="match status" value="1"/>
</dbReference>
<dbReference type="CDD" id="cd04182">
    <property type="entry name" value="GT_2_like_f"/>
    <property type="match status" value="1"/>
</dbReference>
<proteinExistence type="predicted"/>
<dbReference type="OrthoDB" id="5298023at2"/>
<dbReference type="Pfam" id="PF12804">
    <property type="entry name" value="NTP_transf_3"/>
    <property type="match status" value="1"/>
</dbReference>
<name>A0A177NWL1_9GAMM</name>
<sequence>MPKIVGILLAAGASRRYGADKLSQCLPDGEPIALRAYRNLAEGCDRVVAVVRPDNQALAERLQAAGAEVAVCRDADLGMGHSLARGVQVASPAGGWLVALADMPWILPSTVIKVAEALRGGALVAAPVFNGQRGHPVGFAEALAPELIALQGDQGAKSVIQAHLHQLMLLDCDDPGIFRDIDRPEDLLPRQCKNPIC</sequence>
<gene>
    <name evidence="3" type="ORF">A1355_02110</name>
</gene>
<keyword evidence="4" id="KW-1185">Reference proteome</keyword>
<protein>
    <submittedName>
        <fullName evidence="3">Molybdopterin-guanine dinucleotide biosynthesis protein MobA</fullName>
    </submittedName>
</protein>
<keyword evidence="1" id="KW-0460">Magnesium</keyword>
<dbReference type="PANTHER" id="PTHR43777">
    <property type="entry name" value="MOLYBDENUM COFACTOR CYTIDYLYLTRANSFERASE"/>
    <property type="match status" value="1"/>
</dbReference>
<dbReference type="InterPro" id="IPR029044">
    <property type="entry name" value="Nucleotide-diphossugar_trans"/>
</dbReference>
<reference evidence="4" key="1">
    <citation type="submission" date="2016-03" db="EMBL/GenBank/DDBJ databases">
        <authorList>
            <person name="Heylen K."/>
            <person name="De Vos P."/>
            <person name="Vekeman B."/>
        </authorList>
    </citation>
    <scope>NUCLEOTIDE SEQUENCE [LARGE SCALE GENOMIC DNA]</scope>
    <source>
        <strain evidence="4">R-45383</strain>
    </source>
</reference>
<dbReference type="GO" id="GO:0016779">
    <property type="term" value="F:nucleotidyltransferase activity"/>
    <property type="evidence" value="ECO:0007669"/>
    <property type="project" value="UniProtKB-ARBA"/>
</dbReference>